<protein>
    <submittedName>
        <fullName evidence="1">Uncharacterized protein</fullName>
    </submittedName>
</protein>
<proteinExistence type="predicted"/>
<keyword evidence="2" id="KW-1185">Reference proteome</keyword>
<gene>
    <name evidence="1" type="ORF">SI8410_06008924</name>
</gene>
<dbReference type="AlphaFoldDB" id="A0A7I8KKD1"/>
<organism evidence="1 2">
    <name type="scientific">Spirodela intermedia</name>
    <name type="common">Intermediate duckweed</name>
    <dbReference type="NCBI Taxonomy" id="51605"/>
    <lineage>
        <taxon>Eukaryota</taxon>
        <taxon>Viridiplantae</taxon>
        <taxon>Streptophyta</taxon>
        <taxon>Embryophyta</taxon>
        <taxon>Tracheophyta</taxon>
        <taxon>Spermatophyta</taxon>
        <taxon>Magnoliopsida</taxon>
        <taxon>Liliopsida</taxon>
        <taxon>Araceae</taxon>
        <taxon>Lemnoideae</taxon>
        <taxon>Spirodela</taxon>
    </lineage>
</organism>
<evidence type="ECO:0000313" key="2">
    <source>
        <dbReference type="Proteomes" id="UP000663760"/>
    </source>
</evidence>
<dbReference type="EMBL" id="LR746269">
    <property type="protein sequence ID" value="CAA7398259.1"/>
    <property type="molecule type" value="Genomic_DNA"/>
</dbReference>
<sequence>MAFFTINVERLLHYNDSLHVAVYLLHDGFQLPLVLPPHHVPLHVPHAPPRHRPPPPEIARLNRHPPAQAANTVAAVAGKRCAPAELRPHGRPC</sequence>
<dbReference type="Proteomes" id="UP000663760">
    <property type="component" value="Chromosome 6"/>
</dbReference>
<reference evidence="1" key="1">
    <citation type="submission" date="2020-02" db="EMBL/GenBank/DDBJ databases">
        <authorList>
            <person name="Scholz U."/>
            <person name="Mascher M."/>
            <person name="Fiebig A."/>
        </authorList>
    </citation>
    <scope>NUCLEOTIDE SEQUENCE</scope>
</reference>
<accession>A0A7I8KKD1</accession>
<name>A0A7I8KKD1_SPIIN</name>
<evidence type="ECO:0000313" key="1">
    <source>
        <dbReference type="EMBL" id="CAA7398259.1"/>
    </source>
</evidence>